<sequence length="47" mass="5102">MSPCKDGWCHYLYGGLGLGALLLLAVAILCACLCRLHRREAASAQWP</sequence>
<evidence type="ECO:0000256" key="1">
    <source>
        <dbReference type="SAM" id="Phobius"/>
    </source>
</evidence>
<accession>A0A8C5XXX0</accession>
<keyword evidence="3" id="KW-1185">Reference proteome</keyword>
<dbReference type="PROSITE" id="PS51257">
    <property type="entry name" value="PROKAR_LIPOPROTEIN"/>
    <property type="match status" value="1"/>
</dbReference>
<dbReference type="GO" id="GO:0016020">
    <property type="term" value="C:membrane"/>
    <property type="evidence" value="ECO:0007669"/>
    <property type="project" value="InterPro"/>
</dbReference>
<dbReference type="GO" id="GO:0006955">
    <property type="term" value="P:immune response"/>
    <property type="evidence" value="ECO:0007669"/>
    <property type="project" value="InterPro"/>
</dbReference>
<feature type="transmembrane region" description="Helical" evidence="1">
    <location>
        <begin position="12"/>
        <end position="34"/>
    </location>
</feature>
<reference evidence="2" key="3">
    <citation type="submission" date="2025-09" db="UniProtKB">
        <authorList>
            <consortium name="Ensembl"/>
        </authorList>
    </citation>
    <scope>IDENTIFICATION</scope>
</reference>
<name>A0A8C5XXX0_MICMU</name>
<keyword evidence="1" id="KW-0472">Membrane</keyword>
<keyword evidence="1" id="KW-0812">Transmembrane</keyword>
<dbReference type="Pfam" id="PF05083">
    <property type="entry name" value="LST1"/>
    <property type="match status" value="1"/>
</dbReference>
<gene>
    <name evidence="2" type="primary">LST1</name>
</gene>
<dbReference type="InterPro" id="IPR007775">
    <property type="entry name" value="Leukocyte-sp_tscrpt_1_LST1"/>
</dbReference>
<reference evidence="2" key="1">
    <citation type="submission" date="2016-12" db="EMBL/GenBank/DDBJ databases">
        <title>Mouse lemur reference genome and diversity panel.</title>
        <authorList>
            <person name="Harris R."/>
            <person name="Larsen P."/>
            <person name="Liu Y."/>
            <person name="Hughes D.S."/>
            <person name="Murali S."/>
            <person name="Raveendran M."/>
            <person name="Korchina V."/>
            <person name="Wang M."/>
            <person name="Jhangiani S."/>
            <person name="Bandaranaike D."/>
            <person name="Bellair M."/>
            <person name="Blankenburg K."/>
            <person name="Chao H."/>
            <person name="Dahdouli M."/>
            <person name="Dinh H."/>
            <person name="Doddapaneni H."/>
            <person name="English A."/>
            <person name="Firestine M."/>
            <person name="Gnanaolivu R."/>
            <person name="Gross S."/>
            <person name="Hernandez B."/>
            <person name="Javaid M."/>
            <person name="Jayaseelan J."/>
            <person name="Jones J."/>
            <person name="Khan Z."/>
            <person name="Kovar C."/>
            <person name="Kurapati P."/>
            <person name="Le B."/>
            <person name="Lee S."/>
            <person name="Li M."/>
            <person name="Mathew T."/>
            <person name="Narasimhan A."/>
            <person name="Ngo D."/>
            <person name="Nguyen L."/>
            <person name="Okwuonu G."/>
            <person name="Ongeri F."/>
            <person name="Osuji N."/>
            <person name="Pu L.-L."/>
            <person name="Puazo M."/>
            <person name="Quiroz J."/>
            <person name="Raj R."/>
            <person name="Rajbhandari K."/>
            <person name="Reid J.G."/>
            <person name="Santibanez J."/>
            <person name="Sexton D."/>
            <person name="Skinner E."/>
            <person name="Vee V."/>
            <person name="Weissenberger G."/>
            <person name="Wu Y."/>
            <person name="Xin Y."/>
            <person name="Han Y."/>
            <person name="Campbell C."/>
            <person name="Brown A."/>
            <person name="Sullivan B."/>
            <person name="Shelton J."/>
            <person name="Brown S."/>
            <person name="Dudchenko O."/>
            <person name="Machol I."/>
            <person name="Durand N."/>
            <person name="Shamim M."/>
            <person name="Lieberman A."/>
            <person name="Muzny D.M."/>
            <person name="Richards S."/>
            <person name="Yoder A."/>
            <person name="Worley K.C."/>
            <person name="Rogers J."/>
            <person name="Gibbs R.A."/>
        </authorList>
    </citation>
    <scope>NUCLEOTIDE SEQUENCE [LARGE SCALE GENOMIC DNA]</scope>
</reference>
<dbReference type="EMBL" id="ABDC03007264">
    <property type="status" value="NOT_ANNOTATED_CDS"/>
    <property type="molecule type" value="Genomic_DNA"/>
</dbReference>
<dbReference type="Ensembl" id="ENSMICT00000064251.1">
    <property type="protein sequence ID" value="ENSMICP00000042910.1"/>
    <property type="gene ID" value="ENSMICG00000017357.3"/>
</dbReference>
<proteinExistence type="predicted"/>
<dbReference type="GO" id="GO:0000902">
    <property type="term" value="P:cell morphogenesis"/>
    <property type="evidence" value="ECO:0007669"/>
    <property type="project" value="InterPro"/>
</dbReference>
<evidence type="ECO:0000313" key="3">
    <source>
        <dbReference type="Proteomes" id="UP000694394"/>
    </source>
</evidence>
<dbReference type="AlphaFoldDB" id="A0A8C5XXX0"/>
<dbReference type="GeneTree" id="ENSGT00730000112003"/>
<reference evidence="2" key="2">
    <citation type="submission" date="2025-08" db="UniProtKB">
        <authorList>
            <consortium name="Ensembl"/>
        </authorList>
    </citation>
    <scope>IDENTIFICATION</scope>
</reference>
<dbReference type="Proteomes" id="UP000694394">
    <property type="component" value="Chromosome 6"/>
</dbReference>
<protein>
    <submittedName>
        <fullName evidence="2">Leukocyte specific transcript 1</fullName>
    </submittedName>
</protein>
<evidence type="ECO:0000313" key="2">
    <source>
        <dbReference type="Ensembl" id="ENSMICP00000042910.1"/>
    </source>
</evidence>
<organism evidence="2 3">
    <name type="scientific">Microcebus murinus</name>
    <name type="common">Gray mouse lemur</name>
    <name type="synonym">Lemur murinus</name>
    <dbReference type="NCBI Taxonomy" id="30608"/>
    <lineage>
        <taxon>Eukaryota</taxon>
        <taxon>Metazoa</taxon>
        <taxon>Chordata</taxon>
        <taxon>Craniata</taxon>
        <taxon>Vertebrata</taxon>
        <taxon>Euteleostomi</taxon>
        <taxon>Mammalia</taxon>
        <taxon>Eutheria</taxon>
        <taxon>Euarchontoglires</taxon>
        <taxon>Primates</taxon>
        <taxon>Strepsirrhini</taxon>
        <taxon>Lemuriformes</taxon>
        <taxon>Cheirogaleidae</taxon>
        <taxon>Microcebus</taxon>
    </lineage>
</organism>
<keyword evidence="1" id="KW-1133">Transmembrane helix</keyword>